<dbReference type="EMBL" id="MSIF01000026">
    <property type="protein sequence ID" value="OLF05674.1"/>
    <property type="molecule type" value="Genomic_DNA"/>
</dbReference>
<gene>
    <name evidence="1" type="ORF">BLA60_34725</name>
</gene>
<organism evidence="1 2">
    <name type="scientific">Actinophytocola xinjiangensis</name>
    <dbReference type="NCBI Taxonomy" id="485602"/>
    <lineage>
        <taxon>Bacteria</taxon>
        <taxon>Bacillati</taxon>
        <taxon>Actinomycetota</taxon>
        <taxon>Actinomycetes</taxon>
        <taxon>Pseudonocardiales</taxon>
        <taxon>Pseudonocardiaceae</taxon>
    </lineage>
</organism>
<sequence>MTVRYVSILGVEDNVSRRCQYPRRVLALRIAVGLPEPGLVVVSVDPARWALVRVGRILGVRVCPGGVVLAEEEPREVRLAGLVAQRVSEGLLPRPEGVLRSGTLLGVRVGPERVGDRVAVSFDVEVAGVVRVATGLYSAEELAGYAPGIRVRVRGDVLWPDLELVDLGGDPVGPHLGRVRR</sequence>
<dbReference type="AlphaFoldDB" id="A0A7Z0WET2"/>
<reference evidence="1 2" key="1">
    <citation type="submission" date="2016-12" db="EMBL/GenBank/DDBJ databases">
        <title>The draft genome sequence of Actinophytocola xinjiangensis.</title>
        <authorList>
            <person name="Wang W."/>
            <person name="Yuan L."/>
        </authorList>
    </citation>
    <scope>NUCLEOTIDE SEQUENCE [LARGE SCALE GENOMIC DNA]</scope>
    <source>
        <strain evidence="1 2">CGMCC 4.4663</strain>
    </source>
</reference>
<protein>
    <submittedName>
        <fullName evidence="1">Uncharacterized protein</fullName>
    </submittedName>
</protein>
<name>A0A7Z0WET2_9PSEU</name>
<evidence type="ECO:0000313" key="1">
    <source>
        <dbReference type="EMBL" id="OLF05674.1"/>
    </source>
</evidence>
<keyword evidence="2" id="KW-1185">Reference proteome</keyword>
<dbReference type="Proteomes" id="UP000185696">
    <property type="component" value="Unassembled WGS sequence"/>
</dbReference>
<dbReference type="RefSeq" id="WP_075137305.1">
    <property type="nucleotide sequence ID" value="NZ_MSIF01000026.1"/>
</dbReference>
<accession>A0A7Z0WET2</accession>
<comment type="caution">
    <text evidence="1">The sequence shown here is derived from an EMBL/GenBank/DDBJ whole genome shotgun (WGS) entry which is preliminary data.</text>
</comment>
<proteinExistence type="predicted"/>
<evidence type="ECO:0000313" key="2">
    <source>
        <dbReference type="Proteomes" id="UP000185696"/>
    </source>
</evidence>